<proteinExistence type="predicted"/>
<sequence>MPPVPQTLAQFQALDNEDKRKVKGDLLTKYNGEFCNTLSPDIVNYLNMDPSHVELVQNAAKQDNDFKAVSLMLRKLTRTDKPWWKTFEKALQHKGYEELYLLLNPWEIQCNNTAASPSRAAYTRRHTGVAMSTNTVRPYSSATHLDSTRGIAPHLEQLDDWRSLADAVGFGLGKQRMLQNAAESGKGRSTTFFLDALCETFGPEATVGKLTSALLSLGVEGQTIVSKMERSGLIETVDRPSDGSGAGGAISDEEGCCGGTSTGTASAPLSCMLRSSQRGASYNSDLSAADGERLPRNVFAEPPKVAQTQETPTSEPTECSDTTATMASDGALRMSSAVRNNSEDPEEFESITDNAAAKPDAESVYNNIPEEKVNNLEKVELAKDIQNDKPVPSDNIVIHLSRPTPAIYKKSQKLSSGLATAVADQEEQLIKANSKLRISQSEKGRDDVSSCETNELTPCELPSEDCGQDGPHSEPERDECASGFGEEDNHRHSCGDGQHLRASVADTLHCTEPCKELEPASFCSRCSANDIAENKGQRTGAEKETLVVIQIGENNSFQNDCKKTRSRQLSSDLSTRQRGKKNLASASVHSRLVGPARALGEGKTRNVFKASVAGKQRQEIAETTSSCRAATREGVPEQSGTCMYEGQARSLEDPELMPKEAADGHKPGSVSAVPLAAAGNEELNSETQAGSAEPQTNVNMEAGQMQDIRPGHPEERRSMFQWFQRQVLNLMDTLGELE</sequence>
<evidence type="ECO:0000313" key="2">
    <source>
        <dbReference type="EMBL" id="PVD30247.1"/>
    </source>
</evidence>
<reference evidence="2 3" key="1">
    <citation type="submission" date="2018-04" db="EMBL/GenBank/DDBJ databases">
        <title>The genome of golden apple snail Pomacea canaliculata provides insight into stress tolerance and invasive adaptation.</title>
        <authorList>
            <person name="Liu C."/>
            <person name="Liu B."/>
            <person name="Ren Y."/>
            <person name="Zhang Y."/>
            <person name="Wang H."/>
            <person name="Li S."/>
            <person name="Jiang F."/>
            <person name="Yin L."/>
            <person name="Zhang G."/>
            <person name="Qian W."/>
            <person name="Fan W."/>
        </authorList>
    </citation>
    <scope>NUCLEOTIDE SEQUENCE [LARGE SCALE GENOMIC DNA]</scope>
    <source>
        <strain evidence="2">SZHN2017</strain>
        <tissue evidence="2">Muscle</tissue>
    </source>
</reference>
<feature type="region of interest" description="Disordered" evidence="1">
    <location>
        <begin position="302"/>
        <end position="321"/>
    </location>
</feature>
<dbReference type="Gene3D" id="1.10.533.10">
    <property type="entry name" value="Death Domain, Fas"/>
    <property type="match status" value="1"/>
</dbReference>
<feature type="compositionally biased region" description="Basic and acidic residues" evidence="1">
    <location>
        <begin position="471"/>
        <end position="480"/>
    </location>
</feature>
<feature type="region of interest" description="Disordered" evidence="1">
    <location>
        <begin position="616"/>
        <end position="643"/>
    </location>
</feature>
<name>A0A2T7PA02_POMCA</name>
<feature type="compositionally biased region" description="Polar residues" evidence="1">
    <location>
        <begin position="567"/>
        <end position="576"/>
    </location>
</feature>
<feature type="region of interest" description="Disordered" evidence="1">
    <location>
        <begin position="564"/>
        <end position="589"/>
    </location>
</feature>
<organism evidence="2 3">
    <name type="scientific">Pomacea canaliculata</name>
    <name type="common">Golden apple snail</name>
    <dbReference type="NCBI Taxonomy" id="400727"/>
    <lineage>
        <taxon>Eukaryota</taxon>
        <taxon>Metazoa</taxon>
        <taxon>Spiralia</taxon>
        <taxon>Lophotrochozoa</taxon>
        <taxon>Mollusca</taxon>
        <taxon>Gastropoda</taxon>
        <taxon>Caenogastropoda</taxon>
        <taxon>Architaenioglossa</taxon>
        <taxon>Ampullarioidea</taxon>
        <taxon>Ampullariidae</taxon>
        <taxon>Pomacea</taxon>
    </lineage>
</organism>
<comment type="caution">
    <text evidence="2">The sequence shown here is derived from an EMBL/GenBank/DDBJ whole genome shotgun (WGS) entry which is preliminary data.</text>
</comment>
<evidence type="ECO:0008006" key="4">
    <source>
        <dbReference type="Google" id="ProtNLM"/>
    </source>
</evidence>
<dbReference type="InterPro" id="IPR011029">
    <property type="entry name" value="DEATH-like_dom_sf"/>
</dbReference>
<dbReference type="Proteomes" id="UP000245119">
    <property type="component" value="Linkage Group LG5"/>
</dbReference>
<feature type="compositionally biased region" description="Low complexity" evidence="1">
    <location>
        <begin position="307"/>
        <end position="321"/>
    </location>
</feature>
<evidence type="ECO:0000256" key="1">
    <source>
        <dbReference type="SAM" id="MobiDB-lite"/>
    </source>
</evidence>
<dbReference type="EMBL" id="PZQS01000005">
    <property type="protein sequence ID" value="PVD30247.1"/>
    <property type="molecule type" value="Genomic_DNA"/>
</dbReference>
<dbReference type="AlphaFoldDB" id="A0A2T7PA02"/>
<gene>
    <name evidence="2" type="ORF">C0Q70_09509</name>
</gene>
<feature type="compositionally biased region" description="Polar residues" evidence="1">
    <location>
        <begin position="685"/>
        <end position="699"/>
    </location>
</feature>
<accession>A0A2T7PA02</accession>
<keyword evidence="3" id="KW-1185">Reference proteome</keyword>
<feature type="region of interest" description="Disordered" evidence="1">
    <location>
        <begin position="437"/>
        <end position="492"/>
    </location>
</feature>
<evidence type="ECO:0000313" key="3">
    <source>
        <dbReference type="Proteomes" id="UP000245119"/>
    </source>
</evidence>
<feature type="region of interest" description="Disordered" evidence="1">
    <location>
        <begin position="677"/>
        <end position="717"/>
    </location>
</feature>
<protein>
    <recommendedName>
        <fullName evidence="4">Caspase recruitment domain-containing protein</fullName>
    </recommendedName>
</protein>